<feature type="domain" description="Anticodon-binding" evidence="1">
    <location>
        <begin position="173"/>
        <end position="223"/>
    </location>
</feature>
<protein>
    <recommendedName>
        <fullName evidence="1">Anticodon-binding domain-containing protein</fullName>
    </recommendedName>
</protein>
<evidence type="ECO:0000313" key="2">
    <source>
        <dbReference type="EMBL" id="KAK4037313.1"/>
    </source>
</evidence>
<evidence type="ECO:0000259" key="1">
    <source>
        <dbReference type="Pfam" id="PF03129"/>
    </source>
</evidence>
<dbReference type="InterPro" id="IPR004154">
    <property type="entry name" value="Anticodon-bd"/>
</dbReference>
<reference evidence="2 3" key="1">
    <citation type="journal article" date="2023" name="Nucleic Acids Res.">
        <title>The hologenome of Daphnia magna reveals possible DNA methylation and microbiome-mediated evolution of the host genome.</title>
        <authorList>
            <person name="Chaturvedi A."/>
            <person name="Li X."/>
            <person name="Dhandapani V."/>
            <person name="Marshall H."/>
            <person name="Kissane S."/>
            <person name="Cuenca-Cambronero M."/>
            <person name="Asole G."/>
            <person name="Calvet F."/>
            <person name="Ruiz-Romero M."/>
            <person name="Marangio P."/>
            <person name="Guigo R."/>
            <person name="Rago D."/>
            <person name="Mirbahai L."/>
            <person name="Eastwood N."/>
            <person name="Colbourne J.K."/>
            <person name="Zhou J."/>
            <person name="Mallon E."/>
            <person name="Orsini L."/>
        </authorList>
    </citation>
    <scope>NUCLEOTIDE SEQUENCE [LARGE SCALE GENOMIC DNA]</scope>
    <source>
        <strain evidence="2">LRV0_1</strain>
    </source>
</reference>
<evidence type="ECO:0000313" key="3">
    <source>
        <dbReference type="Proteomes" id="UP001234178"/>
    </source>
</evidence>
<organism evidence="2 3">
    <name type="scientific">Daphnia magna</name>
    <dbReference type="NCBI Taxonomy" id="35525"/>
    <lineage>
        <taxon>Eukaryota</taxon>
        <taxon>Metazoa</taxon>
        <taxon>Ecdysozoa</taxon>
        <taxon>Arthropoda</taxon>
        <taxon>Crustacea</taxon>
        <taxon>Branchiopoda</taxon>
        <taxon>Diplostraca</taxon>
        <taxon>Cladocera</taxon>
        <taxon>Anomopoda</taxon>
        <taxon>Daphniidae</taxon>
        <taxon>Daphnia</taxon>
    </lineage>
</organism>
<dbReference type="InterPro" id="IPR036621">
    <property type="entry name" value="Anticodon-bd_dom_sf"/>
</dbReference>
<sequence length="227" mass="25867">MKDLTTVSDLMEALPKTQLNLCFLTPPARMIDEFIHLQKIRRRWWKSYLQQPVLLNATSVAVNDENDPFLEQKIEFGSSALGSQPIEVLKLYKPEIFDHLQLSDDIKKSLLVKFQRKSSWPSLITSQSLAPYAVGVVVEGSPTRVVQLEDLRRLMSLEFKQSKIPVLPLSAPWTIAQCDARGLNYLIFLSDSTLEQGICGLRSRDTSLQEQVHVSDVVERLKKFLVK</sequence>
<dbReference type="InterPro" id="IPR045864">
    <property type="entry name" value="aa-tRNA-synth_II/BPL/LPL"/>
</dbReference>
<dbReference type="Gene3D" id="3.30.930.10">
    <property type="entry name" value="Bira Bifunctional Protein, Domain 2"/>
    <property type="match status" value="1"/>
</dbReference>
<dbReference type="Gene3D" id="3.40.50.800">
    <property type="entry name" value="Anticodon-binding domain"/>
    <property type="match status" value="1"/>
</dbReference>
<dbReference type="SUPFAM" id="SSF52954">
    <property type="entry name" value="Class II aaRS ABD-related"/>
    <property type="match status" value="1"/>
</dbReference>
<accession>A0ABR0B6J4</accession>
<proteinExistence type="predicted"/>
<keyword evidence="3" id="KW-1185">Reference proteome</keyword>
<dbReference type="Pfam" id="PF03129">
    <property type="entry name" value="HGTP_anticodon"/>
    <property type="match status" value="1"/>
</dbReference>
<comment type="caution">
    <text evidence="2">The sequence shown here is derived from an EMBL/GenBank/DDBJ whole genome shotgun (WGS) entry which is preliminary data.</text>
</comment>
<dbReference type="EMBL" id="JAOYFB010000040">
    <property type="protein sequence ID" value="KAK4037313.1"/>
    <property type="molecule type" value="Genomic_DNA"/>
</dbReference>
<name>A0ABR0B6J4_9CRUS</name>
<dbReference type="Proteomes" id="UP001234178">
    <property type="component" value="Unassembled WGS sequence"/>
</dbReference>
<gene>
    <name evidence="2" type="ORF">OUZ56_029350</name>
</gene>